<name>D1B8S9_THEAS</name>
<dbReference type="RefSeq" id="WP_012869198.1">
    <property type="nucleotide sequence ID" value="NC_013522.1"/>
</dbReference>
<gene>
    <name evidence="2" type="ordered locus">Taci_0446</name>
</gene>
<accession>D1B8S9</accession>
<dbReference type="Proteomes" id="UP000002030">
    <property type="component" value="Chromosome"/>
</dbReference>
<dbReference type="STRING" id="525903.Taci_0446"/>
<sequence length="51" mass="5819">MVIELYERGRLIITLELTADLEDPREGVGRVIEDAPTLDDPGHLGRDGEWW</sequence>
<evidence type="ECO:0000256" key="1">
    <source>
        <dbReference type="SAM" id="MobiDB-lite"/>
    </source>
</evidence>
<evidence type="ECO:0000313" key="2">
    <source>
        <dbReference type="EMBL" id="ACZ18682.1"/>
    </source>
</evidence>
<dbReference type="EnsemblBacteria" id="ACZ18682">
    <property type="protein sequence ID" value="ACZ18682"/>
    <property type="gene ID" value="Taci_0446"/>
</dbReference>
<protein>
    <submittedName>
        <fullName evidence="2">Uncharacterized protein</fullName>
    </submittedName>
</protein>
<feature type="region of interest" description="Disordered" evidence="1">
    <location>
        <begin position="30"/>
        <end position="51"/>
    </location>
</feature>
<dbReference type="HOGENOM" id="CLU_3104878_0_0_0"/>
<proteinExistence type="predicted"/>
<dbReference type="EMBL" id="CP001818">
    <property type="protein sequence ID" value="ACZ18682.1"/>
    <property type="molecule type" value="Genomic_DNA"/>
</dbReference>
<reference evidence="2 3" key="1">
    <citation type="journal article" date="2009" name="Stand. Genomic Sci.">
        <title>Complete genome sequence of Thermanaerovibrio acidaminovorans type strain (Su883).</title>
        <authorList>
            <person name="Chovatia M."/>
            <person name="Sikorski J."/>
            <person name="Schroder M."/>
            <person name="Lapidus A."/>
            <person name="Nolan M."/>
            <person name="Tice H."/>
            <person name="Glavina Del Rio T."/>
            <person name="Copeland A."/>
            <person name="Cheng J.F."/>
            <person name="Lucas S."/>
            <person name="Chen F."/>
            <person name="Bruce D."/>
            <person name="Goodwin L."/>
            <person name="Pitluck S."/>
            <person name="Ivanova N."/>
            <person name="Mavromatis K."/>
            <person name="Ovchinnikova G."/>
            <person name="Pati A."/>
            <person name="Chen A."/>
            <person name="Palaniappan K."/>
            <person name="Land M."/>
            <person name="Hauser L."/>
            <person name="Chang Y.J."/>
            <person name="Jeffries C.D."/>
            <person name="Chain P."/>
            <person name="Saunders E."/>
            <person name="Detter J.C."/>
            <person name="Brettin T."/>
            <person name="Rohde M."/>
            <person name="Goker M."/>
            <person name="Spring S."/>
            <person name="Bristow J."/>
            <person name="Markowitz V."/>
            <person name="Hugenholtz P."/>
            <person name="Kyrpides N.C."/>
            <person name="Klenk H.P."/>
            <person name="Eisen J.A."/>
        </authorList>
    </citation>
    <scope>NUCLEOTIDE SEQUENCE [LARGE SCALE GENOMIC DNA]</scope>
    <source>
        <strain evidence="3">ATCC 49978 / DSM 6589 / Su883</strain>
    </source>
</reference>
<keyword evidence="3" id="KW-1185">Reference proteome</keyword>
<organism evidence="2 3">
    <name type="scientific">Thermanaerovibrio acidaminovorans (strain ATCC 49978 / DSM 6589 / Su883)</name>
    <name type="common">Selenomonas acidaminovorans</name>
    <dbReference type="NCBI Taxonomy" id="525903"/>
    <lineage>
        <taxon>Bacteria</taxon>
        <taxon>Thermotogati</taxon>
        <taxon>Synergistota</taxon>
        <taxon>Synergistia</taxon>
        <taxon>Synergistales</taxon>
        <taxon>Synergistaceae</taxon>
        <taxon>Thermanaerovibrio</taxon>
    </lineage>
</organism>
<dbReference type="KEGG" id="tai:Taci_0446"/>
<dbReference type="AlphaFoldDB" id="D1B8S9"/>
<feature type="compositionally biased region" description="Basic and acidic residues" evidence="1">
    <location>
        <begin position="40"/>
        <end position="51"/>
    </location>
</feature>
<evidence type="ECO:0000313" key="3">
    <source>
        <dbReference type="Proteomes" id="UP000002030"/>
    </source>
</evidence>